<evidence type="ECO:0000313" key="10">
    <source>
        <dbReference type="EMBL" id="RGU57504.1"/>
    </source>
</evidence>
<dbReference type="Gene3D" id="3.40.1010.10">
    <property type="entry name" value="Cobalt-precorrin-4 Transmethylase, Domain 1"/>
    <property type="match status" value="1"/>
</dbReference>
<reference evidence="10 11" key="1">
    <citation type="submission" date="2018-08" db="EMBL/GenBank/DDBJ databases">
        <title>A genome reference for cultivated species of the human gut microbiota.</title>
        <authorList>
            <person name="Zou Y."/>
            <person name="Xue W."/>
            <person name="Luo G."/>
        </authorList>
    </citation>
    <scope>NUCLEOTIDE SEQUENCE [LARGE SCALE GENOMIC DNA]</scope>
    <source>
        <strain evidence="10 11">AF16-14</strain>
    </source>
</reference>
<dbReference type="GO" id="GO:0030788">
    <property type="term" value="F:precorrin-2 C20-methyltransferase activity"/>
    <property type="evidence" value="ECO:0007669"/>
    <property type="project" value="InterPro"/>
</dbReference>
<comment type="caution">
    <text evidence="10">The sequence shown here is derived from an EMBL/GenBank/DDBJ whole genome shotgun (WGS) entry which is preliminary data.</text>
</comment>
<reference evidence="9" key="2">
    <citation type="submission" date="2023-01" db="EMBL/GenBank/DDBJ databases">
        <title>Human gut microbiome strain richness.</title>
        <authorList>
            <person name="Chen-Liaw A."/>
        </authorList>
    </citation>
    <scope>NUCLEOTIDE SEQUENCE</scope>
    <source>
        <strain evidence="9">RTP21484st1_B7_RTP21484_190118</strain>
    </source>
</reference>
<evidence type="ECO:0000313" key="11">
    <source>
        <dbReference type="Proteomes" id="UP000284243"/>
    </source>
</evidence>
<dbReference type="OMA" id="LYGSFMH"/>
<evidence type="ECO:0000256" key="4">
    <source>
        <dbReference type="ARBA" id="ARBA00022603"/>
    </source>
</evidence>
<keyword evidence="3" id="KW-0169">Cobalamin biosynthesis</keyword>
<dbReference type="InterPro" id="IPR014777">
    <property type="entry name" value="4pyrrole_Mease_sub1"/>
</dbReference>
<dbReference type="Gene3D" id="3.30.950.10">
    <property type="entry name" value="Methyltransferase, Cobalt-precorrin-4 Transmethylase, Domain 2"/>
    <property type="match status" value="1"/>
</dbReference>
<evidence type="ECO:0000256" key="2">
    <source>
        <dbReference type="ARBA" id="ARBA00005879"/>
    </source>
</evidence>
<evidence type="ECO:0000313" key="9">
    <source>
        <dbReference type="EMBL" id="MDB9222265.1"/>
    </source>
</evidence>
<dbReference type="PROSITE" id="PS00839">
    <property type="entry name" value="SUMT_1"/>
    <property type="match status" value="1"/>
</dbReference>
<evidence type="ECO:0000256" key="5">
    <source>
        <dbReference type="ARBA" id="ARBA00022679"/>
    </source>
</evidence>
<dbReference type="InterPro" id="IPR003043">
    <property type="entry name" value="Uropor_MeTrfase_CS"/>
</dbReference>
<comment type="pathway">
    <text evidence="1">Cofactor biosynthesis; adenosylcobalamin biosynthesis.</text>
</comment>
<dbReference type="GO" id="GO:0009236">
    <property type="term" value="P:cobalamin biosynthetic process"/>
    <property type="evidence" value="ECO:0007669"/>
    <property type="project" value="UniProtKB-UniRule"/>
</dbReference>
<evidence type="ECO:0000256" key="7">
    <source>
        <dbReference type="PIRNR" id="PIRNR036427"/>
    </source>
</evidence>
<dbReference type="CDD" id="cd11645">
    <property type="entry name" value="Precorrin_2_C20_MT"/>
    <property type="match status" value="1"/>
</dbReference>
<protein>
    <submittedName>
        <fullName evidence="10">Precorrin-2 C(20)-methyltransferase</fullName>
    </submittedName>
</protein>
<dbReference type="Proteomes" id="UP000284243">
    <property type="component" value="Unassembled WGS sequence"/>
</dbReference>
<evidence type="ECO:0000256" key="1">
    <source>
        <dbReference type="ARBA" id="ARBA00004953"/>
    </source>
</evidence>
<keyword evidence="5 10" id="KW-0808">Transferase</keyword>
<name>A0A412TUF7_9BACT</name>
<dbReference type="InterPro" id="IPR035996">
    <property type="entry name" value="4pyrrol_Methylase_sf"/>
</dbReference>
<accession>A0A412TUF7</accession>
<dbReference type="GeneID" id="61275637"/>
<organism evidence="10 11">
    <name type="scientific">Odoribacter splanchnicus</name>
    <dbReference type="NCBI Taxonomy" id="28118"/>
    <lineage>
        <taxon>Bacteria</taxon>
        <taxon>Pseudomonadati</taxon>
        <taxon>Bacteroidota</taxon>
        <taxon>Bacteroidia</taxon>
        <taxon>Bacteroidales</taxon>
        <taxon>Odoribacteraceae</taxon>
        <taxon>Odoribacter</taxon>
    </lineage>
</organism>
<gene>
    <name evidence="10" type="ORF">DWW57_05945</name>
    <name evidence="9" type="ORF">PN645_04495</name>
</gene>
<evidence type="ECO:0000256" key="6">
    <source>
        <dbReference type="ARBA" id="ARBA00022691"/>
    </source>
</evidence>
<keyword evidence="4 10" id="KW-0489">Methyltransferase</keyword>
<dbReference type="PIRSF" id="PIRSF036427">
    <property type="entry name" value="Precrrn-2_mtase"/>
    <property type="match status" value="1"/>
</dbReference>
<evidence type="ECO:0000259" key="8">
    <source>
        <dbReference type="Pfam" id="PF00590"/>
    </source>
</evidence>
<dbReference type="InterPro" id="IPR014776">
    <property type="entry name" value="4pyrrole_Mease_sub2"/>
</dbReference>
<feature type="domain" description="Tetrapyrrole methylase" evidence="8">
    <location>
        <begin position="6"/>
        <end position="211"/>
    </location>
</feature>
<comment type="similarity">
    <text evidence="2 7">Belongs to the precorrin methyltransferase family.</text>
</comment>
<keyword evidence="6" id="KW-0949">S-adenosyl-L-methionine</keyword>
<evidence type="ECO:0000256" key="3">
    <source>
        <dbReference type="ARBA" id="ARBA00022573"/>
    </source>
</evidence>
<dbReference type="InterPro" id="IPR012382">
    <property type="entry name" value="CobI/CbiL"/>
</dbReference>
<sequence>MENTGKIFGISLGPGDPELITLKALKALNAVDVIFCPGTKSGEGRMKSRALDILRQLEVDETKIRLFQVPMSRDRQEALCAYDRVCGEVLELVRSGKSVGITAEGDACFYSSAHYMYGQLAQAGFPVAMIAGVPAFIAAGASVGLHLVKQQERLLVIPGDVIVEELLETIVAKRTLVIMKVPLGEAVLRPFIARHPELHYYYFEQVGTGQEYYSSVREEILGHSFTYFSILVIKPAFSR</sequence>
<dbReference type="GO" id="GO:0032259">
    <property type="term" value="P:methylation"/>
    <property type="evidence" value="ECO:0007669"/>
    <property type="project" value="UniProtKB-KW"/>
</dbReference>
<proteinExistence type="inferred from homology"/>
<dbReference type="InterPro" id="IPR000878">
    <property type="entry name" value="4pyrrol_Mease"/>
</dbReference>
<dbReference type="RefSeq" id="WP_013612587.1">
    <property type="nucleotide sequence ID" value="NZ_JABWDG010000027.1"/>
</dbReference>
<dbReference type="PANTHER" id="PTHR43467:SF2">
    <property type="entry name" value="COBALT-PRECORRIN-2 C(20)-METHYLTRANSFERASE"/>
    <property type="match status" value="1"/>
</dbReference>
<dbReference type="Pfam" id="PF00590">
    <property type="entry name" value="TP_methylase"/>
    <property type="match status" value="1"/>
</dbReference>
<dbReference type="EMBL" id="JAQMRD010000004">
    <property type="protein sequence ID" value="MDB9222265.1"/>
    <property type="molecule type" value="Genomic_DNA"/>
</dbReference>
<dbReference type="SUPFAM" id="SSF53790">
    <property type="entry name" value="Tetrapyrrole methylase"/>
    <property type="match status" value="1"/>
</dbReference>
<dbReference type="Proteomes" id="UP001212263">
    <property type="component" value="Unassembled WGS sequence"/>
</dbReference>
<dbReference type="PANTHER" id="PTHR43467">
    <property type="entry name" value="COBALT-PRECORRIN-2 C(20)-METHYLTRANSFERASE"/>
    <property type="match status" value="1"/>
</dbReference>
<dbReference type="EMBL" id="QRYC01000005">
    <property type="protein sequence ID" value="RGU57504.1"/>
    <property type="molecule type" value="Genomic_DNA"/>
</dbReference>
<dbReference type="AlphaFoldDB" id="A0A412TUF7"/>